<name>A0A6G0HRN9_LARCR</name>
<evidence type="ECO:0000313" key="3">
    <source>
        <dbReference type="Proteomes" id="UP000424527"/>
    </source>
</evidence>
<accession>A0A6G0HRN9</accession>
<evidence type="ECO:0000313" key="2">
    <source>
        <dbReference type="EMBL" id="KAE8281733.1"/>
    </source>
</evidence>
<dbReference type="EMBL" id="REGW02000020">
    <property type="protein sequence ID" value="KAE8281733.1"/>
    <property type="molecule type" value="Genomic_DNA"/>
</dbReference>
<evidence type="ECO:0000259" key="1">
    <source>
        <dbReference type="Pfam" id="PF13843"/>
    </source>
</evidence>
<gene>
    <name evidence="2" type="ORF">D5F01_LYC20733</name>
</gene>
<comment type="caution">
    <text evidence="2">The sequence shown here is derived from an EMBL/GenBank/DDBJ whole genome shotgun (WGS) entry which is preliminary data.</text>
</comment>
<feature type="domain" description="PiggyBac transposable element-derived protein" evidence="1">
    <location>
        <begin position="54"/>
        <end position="128"/>
    </location>
</feature>
<dbReference type="InterPro" id="IPR029526">
    <property type="entry name" value="PGBD"/>
</dbReference>
<keyword evidence="3" id="KW-1185">Reference proteome</keyword>
<dbReference type="PANTHER" id="PTHR46599:SF3">
    <property type="entry name" value="PIGGYBAC TRANSPOSABLE ELEMENT-DERIVED PROTEIN 4"/>
    <property type="match status" value="1"/>
</dbReference>
<sequence>MELPPVIQTIRNWKQEDKAVITQKEEKSDEVQISTGSATPSLGALENCFTNAYTPLDLFQLYFSPTTVRTLCTNTNKRAAKSKEMGKKYKWADVEVEELYKFLGLLTYTSLVPLPTITDYWKQNTITSVLFPSYSDGEGPFQGSALEHPPQ</sequence>
<organism evidence="2 3">
    <name type="scientific">Larimichthys crocea</name>
    <name type="common">Large yellow croaker</name>
    <name type="synonym">Pseudosciaena crocea</name>
    <dbReference type="NCBI Taxonomy" id="215358"/>
    <lineage>
        <taxon>Eukaryota</taxon>
        <taxon>Metazoa</taxon>
        <taxon>Chordata</taxon>
        <taxon>Craniata</taxon>
        <taxon>Vertebrata</taxon>
        <taxon>Euteleostomi</taxon>
        <taxon>Actinopterygii</taxon>
        <taxon>Neopterygii</taxon>
        <taxon>Teleostei</taxon>
        <taxon>Neoteleostei</taxon>
        <taxon>Acanthomorphata</taxon>
        <taxon>Eupercaria</taxon>
        <taxon>Sciaenidae</taxon>
        <taxon>Larimichthys</taxon>
    </lineage>
</organism>
<proteinExistence type="predicted"/>
<dbReference type="PANTHER" id="PTHR46599">
    <property type="entry name" value="PIGGYBAC TRANSPOSABLE ELEMENT-DERIVED PROTEIN 4"/>
    <property type="match status" value="1"/>
</dbReference>
<reference evidence="2 3" key="1">
    <citation type="submission" date="2019-07" db="EMBL/GenBank/DDBJ databases">
        <title>Chromosome genome assembly for large yellow croaker.</title>
        <authorList>
            <person name="Xiao S."/>
        </authorList>
    </citation>
    <scope>NUCLEOTIDE SEQUENCE [LARGE SCALE GENOMIC DNA]</scope>
    <source>
        <strain evidence="2">JMULYC20181020</strain>
        <tissue evidence="2">Muscle</tissue>
    </source>
</reference>
<protein>
    <recommendedName>
        <fullName evidence="1">PiggyBac transposable element-derived protein domain-containing protein</fullName>
    </recommendedName>
</protein>
<dbReference type="Proteomes" id="UP000424527">
    <property type="component" value="Unassembled WGS sequence"/>
</dbReference>
<dbReference type="Pfam" id="PF13843">
    <property type="entry name" value="DDE_Tnp_1_7"/>
    <property type="match status" value="1"/>
</dbReference>
<dbReference type="AlphaFoldDB" id="A0A6G0HRN9"/>